<evidence type="ECO:0000313" key="4">
    <source>
        <dbReference type="Proteomes" id="UP001202328"/>
    </source>
</evidence>
<dbReference type="InterPro" id="IPR029962">
    <property type="entry name" value="TBL"/>
</dbReference>
<dbReference type="GO" id="GO:0005794">
    <property type="term" value="C:Golgi apparatus"/>
    <property type="evidence" value="ECO:0007669"/>
    <property type="project" value="TreeGrafter"/>
</dbReference>
<evidence type="ECO:0000256" key="1">
    <source>
        <dbReference type="ARBA" id="ARBA00007727"/>
    </source>
</evidence>
<dbReference type="EMBL" id="JAJJMB010001716">
    <property type="protein sequence ID" value="KAI3955953.1"/>
    <property type="molecule type" value="Genomic_DNA"/>
</dbReference>
<dbReference type="GO" id="GO:0016413">
    <property type="term" value="F:O-acetyltransferase activity"/>
    <property type="evidence" value="ECO:0007669"/>
    <property type="project" value="InterPro"/>
</dbReference>
<sequence>EYDITVMLQRNVYLVDVVSEKIGRVLKLDSLESSKAWMGVDTLIFNTWHWWNRRGTTQPWDYIQEGTKIYKDMDRLIAFKKALTTWGKWVDANVDPAKTEVFYQGVSPSHYNGSDWSEPRLKNCLLEKEPIKGSTYLGGTLQSVHAMKEVLNTIRKPVYLLDITTLSQLRKDGHPSMYGFGGPKAMDCSHWCLAGVPDTWNQILYNAIL</sequence>
<feature type="non-terminal residue" evidence="3">
    <location>
        <position position="209"/>
    </location>
</feature>
<comment type="caution">
    <text evidence="3">The sequence shown here is derived from an EMBL/GenBank/DDBJ whole genome shotgun (WGS) entry which is preliminary data.</text>
</comment>
<name>A0AAD4TH02_9MAGN</name>
<feature type="domain" description="Trichome birefringence-like C-terminal" evidence="2">
    <location>
        <begin position="1"/>
        <end position="206"/>
    </location>
</feature>
<evidence type="ECO:0000259" key="2">
    <source>
        <dbReference type="Pfam" id="PF13839"/>
    </source>
</evidence>
<dbReference type="InterPro" id="IPR026057">
    <property type="entry name" value="TBL_C"/>
</dbReference>
<evidence type="ECO:0000313" key="3">
    <source>
        <dbReference type="EMBL" id="KAI3955953.1"/>
    </source>
</evidence>
<comment type="similarity">
    <text evidence="1">Belongs to the PC-esterase family. TBL subfamily.</text>
</comment>
<keyword evidence="4" id="KW-1185">Reference proteome</keyword>
<dbReference type="PANTHER" id="PTHR32285:SF58">
    <property type="entry name" value="PROTEIN TRICHOME BIREFRINGENCE-LIKE 41"/>
    <property type="match status" value="1"/>
</dbReference>
<reference evidence="3" key="1">
    <citation type="submission" date="2022-04" db="EMBL/GenBank/DDBJ databases">
        <title>A functionally conserved STORR gene fusion in Papaver species that diverged 16.8 million years ago.</title>
        <authorList>
            <person name="Catania T."/>
        </authorList>
    </citation>
    <scope>NUCLEOTIDE SEQUENCE</scope>
    <source>
        <strain evidence="3">S-188037</strain>
    </source>
</reference>
<accession>A0AAD4TH02</accession>
<dbReference type="Proteomes" id="UP001202328">
    <property type="component" value="Unassembled WGS sequence"/>
</dbReference>
<organism evidence="3 4">
    <name type="scientific">Papaver atlanticum</name>
    <dbReference type="NCBI Taxonomy" id="357466"/>
    <lineage>
        <taxon>Eukaryota</taxon>
        <taxon>Viridiplantae</taxon>
        <taxon>Streptophyta</taxon>
        <taxon>Embryophyta</taxon>
        <taxon>Tracheophyta</taxon>
        <taxon>Spermatophyta</taxon>
        <taxon>Magnoliopsida</taxon>
        <taxon>Ranunculales</taxon>
        <taxon>Papaveraceae</taxon>
        <taxon>Papaveroideae</taxon>
        <taxon>Papaver</taxon>
    </lineage>
</organism>
<protein>
    <recommendedName>
        <fullName evidence="2">Trichome birefringence-like C-terminal domain-containing protein</fullName>
    </recommendedName>
</protein>
<dbReference type="AlphaFoldDB" id="A0AAD4TH02"/>
<gene>
    <name evidence="3" type="ORF">MKW98_006313</name>
</gene>
<proteinExistence type="inferred from homology"/>
<dbReference type="PANTHER" id="PTHR32285">
    <property type="entry name" value="PROTEIN TRICHOME BIREFRINGENCE-LIKE 9-RELATED"/>
    <property type="match status" value="1"/>
</dbReference>
<dbReference type="Pfam" id="PF13839">
    <property type="entry name" value="PC-Esterase"/>
    <property type="match status" value="1"/>
</dbReference>